<dbReference type="PANTHER" id="PTHR35007:SF1">
    <property type="entry name" value="PILUS ASSEMBLY PROTEIN"/>
    <property type="match status" value="1"/>
</dbReference>
<evidence type="ECO:0000256" key="2">
    <source>
        <dbReference type="ARBA" id="ARBA00022475"/>
    </source>
</evidence>
<comment type="subcellular location">
    <subcellularLocation>
        <location evidence="1">Cell membrane</location>
        <topology evidence="1">Multi-pass membrane protein</topology>
    </subcellularLocation>
</comment>
<dbReference type="InterPro" id="IPR042094">
    <property type="entry name" value="T2SS_GspF_sf"/>
</dbReference>
<name>A0ABS4ATP1_9PROT</name>
<proteinExistence type="predicted"/>
<feature type="domain" description="Type II secretion system protein GspF" evidence="7">
    <location>
        <begin position="152"/>
        <end position="274"/>
    </location>
</feature>
<feature type="transmembrane region" description="Helical" evidence="6">
    <location>
        <begin position="114"/>
        <end position="133"/>
    </location>
</feature>
<feature type="transmembrane region" description="Helical" evidence="6">
    <location>
        <begin position="256"/>
        <end position="274"/>
    </location>
</feature>
<accession>A0ABS4ATP1</accession>
<feature type="transmembrane region" description="Helical" evidence="6">
    <location>
        <begin position="294"/>
        <end position="313"/>
    </location>
</feature>
<dbReference type="PANTHER" id="PTHR35007">
    <property type="entry name" value="INTEGRAL MEMBRANE PROTEIN-RELATED"/>
    <property type="match status" value="1"/>
</dbReference>
<dbReference type="Proteomes" id="UP000680815">
    <property type="component" value="Unassembled WGS sequence"/>
</dbReference>
<keyword evidence="9" id="KW-1185">Reference proteome</keyword>
<keyword evidence="3 6" id="KW-0812">Transmembrane</keyword>
<evidence type="ECO:0000256" key="5">
    <source>
        <dbReference type="ARBA" id="ARBA00023136"/>
    </source>
</evidence>
<evidence type="ECO:0000313" key="8">
    <source>
        <dbReference type="EMBL" id="MBP0464706.1"/>
    </source>
</evidence>
<evidence type="ECO:0000256" key="1">
    <source>
        <dbReference type="ARBA" id="ARBA00004651"/>
    </source>
</evidence>
<evidence type="ECO:0000256" key="3">
    <source>
        <dbReference type="ARBA" id="ARBA00022692"/>
    </source>
</evidence>
<evidence type="ECO:0000256" key="6">
    <source>
        <dbReference type="SAM" id="Phobius"/>
    </source>
</evidence>
<dbReference type="RefSeq" id="WP_209352105.1">
    <property type="nucleotide sequence ID" value="NZ_JAGIYZ010000011.1"/>
</dbReference>
<sequence>MDQTLLLGVGALLTLALVTGIVTLVKTGQARRLKERVSVAGALESQAALQSGLPSIRLQTNETQPLVQRFLRLLRFNPDLPQEQVIPWWLTILLGVIAGALGGYYIGFLIGRSMSVPLGIVLGFFAIRGLFGWQHQRYVESMFVQIPDAIGMMVRAIRAGLPVGEAMRSVAAEMTAPLREEFARMLGDVAVGRPVDQALMRLYKRTELPEFSFLAVTLGLQSQTGGNLAETLENLADIVRKRVALAKRAKALAAEARMQAGILMVLPYIAALAMSQIQDFYIENFFYNPTGQKLLMVGLGFSVFGYLVIRWMIKRAGSD</sequence>
<feature type="transmembrane region" description="Helical" evidence="6">
    <location>
        <begin position="85"/>
        <end position="108"/>
    </location>
</feature>
<dbReference type="InterPro" id="IPR018076">
    <property type="entry name" value="T2SS_GspF_dom"/>
</dbReference>
<evidence type="ECO:0000313" key="9">
    <source>
        <dbReference type="Proteomes" id="UP000680815"/>
    </source>
</evidence>
<keyword evidence="4 6" id="KW-1133">Transmembrane helix</keyword>
<reference evidence="8 9" key="1">
    <citation type="submission" date="2021-03" db="EMBL/GenBank/DDBJ databases">
        <authorList>
            <person name="So Y."/>
        </authorList>
    </citation>
    <scope>NUCLEOTIDE SEQUENCE [LARGE SCALE GENOMIC DNA]</scope>
    <source>
        <strain evidence="8 9">PWR1</strain>
    </source>
</reference>
<keyword evidence="5 6" id="KW-0472">Membrane</keyword>
<evidence type="ECO:0000259" key="7">
    <source>
        <dbReference type="Pfam" id="PF00482"/>
    </source>
</evidence>
<feature type="transmembrane region" description="Helical" evidence="6">
    <location>
        <begin position="6"/>
        <end position="25"/>
    </location>
</feature>
<organism evidence="8 9">
    <name type="scientific">Roseomonas nitratireducens</name>
    <dbReference type="NCBI Taxonomy" id="2820810"/>
    <lineage>
        <taxon>Bacteria</taxon>
        <taxon>Pseudomonadati</taxon>
        <taxon>Pseudomonadota</taxon>
        <taxon>Alphaproteobacteria</taxon>
        <taxon>Acetobacterales</taxon>
        <taxon>Roseomonadaceae</taxon>
        <taxon>Roseomonas</taxon>
    </lineage>
</organism>
<dbReference type="EMBL" id="JAGIYZ010000011">
    <property type="protein sequence ID" value="MBP0464706.1"/>
    <property type="molecule type" value="Genomic_DNA"/>
</dbReference>
<keyword evidence="2" id="KW-1003">Cell membrane</keyword>
<protein>
    <submittedName>
        <fullName evidence="8">Type II secretion system F family protein</fullName>
    </submittedName>
</protein>
<dbReference type="Gene3D" id="1.20.81.30">
    <property type="entry name" value="Type II secretion system (T2SS), domain F"/>
    <property type="match status" value="1"/>
</dbReference>
<dbReference type="Pfam" id="PF00482">
    <property type="entry name" value="T2SSF"/>
    <property type="match status" value="1"/>
</dbReference>
<comment type="caution">
    <text evidence="8">The sequence shown here is derived from an EMBL/GenBank/DDBJ whole genome shotgun (WGS) entry which is preliminary data.</text>
</comment>
<gene>
    <name evidence="8" type="ORF">J5Y09_12370</name>
</gene>
<evidence type="ECO:0000256" key="4">
    <source>
        <dbReference type="ARBA" id="ARBA00022989"/>
    </source>
</evidence>